<reference evidence="1" key="1">
    <citation type="journal article" date="2015" name="Nature">
        <title>Complex archaea that bridge the gap between prokaryotes and eukaryotes.</title>
        <authorList>
            <person name="Spang A."/>
            <person name="Saw J.H."/>
            <person name="Jorgensen S.L."/>
            <person name="Zaremba-Niedzwiedzka K."/>
            <person name="Martijn J."/>
            <person name="Lind A.E."/>
            <person name="van Eijk R."/>
            <person name="Schleper C."/>
            <person name="Guy L."/>
            <person name="Ettema T.J."/>
        </authorList>
    </citation>
    <scope>NUCLEOTIDE SEQUENCE</scope>
</reference>
<dbReference type="AlphaFoldDB" id="A0A0F9K043"/>
<dbReference type="EMBL" id="LAZR01016424">
    <property type="protein sequence ID" value="KKM04563.1"/>
    <property type="molecule type" value="Genomic_DNA"/>
</dbReference>
<accession>A0A0F9K043</accession>
<organism evidence="1">
    <name type="scientific">marine sediment metagenome</name>
    <dbReference type="NCBI Taxonomy" id="412755"/>
    <lineage>
        <taxon>unclassified sequences</taxon>
        <taxon>metagenomes</taxon>
        <taxon>ecological metagenomes</taxon>
    </lineage>
</organism>
<proteinExistence type="predicted"/>
<evidence type="ECO:0000313" key="1">
    <source>
        <dbReference type="EMBL" id="KKM04563.1"/>
    </source>
</evidence>
<gene>
    <name evidence="1" type="ORF">LCGC14_1763040</name>
</gene>
<comment type="caution">
    <text evidence="1">The sequence shown here is derived from an EMBL/GenBank/DDBJ whole genome shotgun (WGS) entry which is preliminary data.</text>
</comment>
<protein>
    <submittedName>
        <fullName evidence="1">Uncharacterized protein</fullName>
    </submittedName>
</protein>
<sequence length="72" mass="8452">MKNTEEKLIECDLFSVDFEKNLITFQLTPEQITGKFRKGKAIIDLSEIREIDGIRYISTVPRSLEELKKDFE</sequence>
<name>A0A0F9K043_9ZZZZ</name>